<organism evidence="4 5">
    <name type="scientific">Stichopus japonicus</name>
    <name type="common">Sea cucumber</name>
    <dbReference type="NCBI Taxonomy" id="307972"/>
    <lineage>
        <taxon>Eukaryota</taxon>
        <taxon>Metazoa</taxon>
        <taxon>Echinodermata</taxon>
        <taxon>Eleutherozoa</taxon>
        <taxon>Echinozoa</taxon>
        <taxon>Holothuroidea</taxon>
        <taxon>Aspidochirotacea</taxon>
        <taxon>Aspidochirotida</taxon>
        <taxon>Stichopodidae</taxon>
        <taxon>Apostichopus</taxon>
    </lineage>
</organism>
<dbReference type="AlphaFoldDB" id="A0A2G8KPK2"/>
<dbReference type="InterPro" id="IPR058923">
    <property type="entry name" value="RCC1-like_dom"/>
</dbReference>
<gene>
    <name evidence="4" type="ORF">BSL78_13217</name>
</gene>
<evidence type="ECO:0000256" key="2">
    <source>
        <dbReference type="PROSITE-ProRule" id="PRU00235"/>
    </source>
</evidence>
<feature type="repeat" description="RCC1" evidence="2">
    <location>
        <begin position="53"/>
        <end position="104"/>
    </location>
</feature>
<dbReference type="SUPFAM" id="SSF50985">
    <property type="entry name" value="RCC1/BLIP-II"/>
    <property type="match status" value="1"/>
</dbReference>
<dbReference type="OrthoDB" id="16281at2759"/>
<dbReference type="PROSITE" id="PS50012">
    <property type="entry name" value="RCC1_3"/>
    <property type="match status" value="5"/>
</dbReference>
<accession>A0A2G8KPK2</accession>
<dbReference type="EMBL" id="MRZV01000442">
    <property type="protein sequence ID" value="PIK49895.1"/>
    <property type="molecule type" value="Genomic_DNA"/>
</dbReference>
<protein>
    <recommendedName>
        <fullName evidence="3">RCC1-like domain-containing protein</fullName>
    </recommendedName>
</protein>
<dbReference type="Proteomes" id="UP000230750">
    <property type="component" value="Unassembled WGS sequence"/>
</dbReference>
<reference evidence="4 5" key="1">
    <citation type="journal article" date="2017" name="PLoS Biol.">
        <title>The sea cucumber genome provides insights into morphological evolution and visceral regeneration.</title>
        <authorList>
            <person name="Zhang X."/>
            <person name="Sun L."/>
            <person name="Yuan J."/>
            <person name="Sun Y."/>
            <person name="Gao Y."/>
            <person name="Zhang L."/>
            <person name="Li S."/>
            <person name="Dai H."/>
            <person name="Hamel J.F."/>
            <person name="Liu C."/>
            <person name="Yu Y."/>
            <person name="Liu S."/>
            <person name="Lin W."/>
            <person name="Guo K."/>
            <person name="Jin S."/>
            <person name="Xu P."/>
            <person name="Storey K.B."/>
            <person name="Huan P."/>
            <person name="Zhang T."/>
            <person name="Zhou Y."/>
            <person name="Zhang J."/>
            <person name="Lin C."/>
            <person name="Li X."/>
            <person name="Xing L."/>
            <person name="Huo D."/>
            <person name="Sun M."/>
            <person name="Wang L."/>
            <person name="Mercier A."/>
            <person name="Li F."/>
            <person name="Yang H."/>
            <person name="Xiang J."/>
        </authorList>
    </citation>
    <scope>NUCLEOTIDE SEQUENCE [LARGE SCALE GENOMIC DNA]</scope>
    <source>
        <strain evidence="4">Shaxun</strain>
        <tissue evidence="4">Muscle</tissue>
    </source>
</reference>
<feature type="repeat" description="RCC1" evidence="2">
    <location>
        <begin position="157"/>
        <end position="208"/>
    </location>
</feature>
<evidence type="ECO:0000313" key="4">
    <source>
        <dbReference type="EMBL" id="PIK49895.1"/>
    </source>
</evidence>
<dbReference type="Pfam" id="PF00415">
    <property type="entry name" value="RCC1"/>
    <property type="match status" value="1"/>
</dbReference>
<evidence type="ECO:0000256" key="1">
    <source>
        <dbReference type="ARBA" id="ARBA00022737"/>
    </source>
</evidence>
<dbReference type="InterPro" id="IPR011043">
    <property type="entry name" value="Gal_Oxase/kelch_b-propeller"/>
</dbReference>
<proteinExistence type="predicted"/>
<comment type="caution">
    <text evidence="4">The sequence shown here is derived from an EMBL/GenBank/DDBJ whole genome shotgun (WGS) entry which is preliminary data.</text>
</comment>
<dbReference type="Gene3D" id="2.130.10.30">
    <property type="entry name" value="Regulator of chromosome condensation 1/beta-lactamase-inhibitor protein II"/>
    <property type="match status" value="2"/>
</dbReference>
<dbReference type="PROSITE" id="PS00626">
    <property type="entry name" value="RCC1_2"/>
    <property type="match status" value="1"/>
</dbReference>
<dbReference type="InterPro" id="IPR000408">
    <property type="entry name" value="Reg_chr_condens"/>
</dbReference>
<feature type="domain" description="RCC1-like" evidence="3">
    <location>
        <begin position="23"/>
        <end position="218"/>
    </location>
</feature>
<feature type="repeat" description="RCC1" evidence="2">
    <location>
        <begin position="1"/>
        <end position="52"/>
    </location>
</feature>
<dbReference type="InterPro" id="IPR051210">
    <property type="entry name" value="Ub_ligase/GEF_domain"/>
</dbReference>
<dbReference type="SUPFAM" id="SSF50965">
    <property type="entry name" value="Galactose oxidase, central domain"/>
    <property type="match status" value="1"/>
</dbReference>
<dbReference type="InterPro" id="IPR009091">
    <property type="entry name" value="RCC1/BLIP-II"/>
</dbReference>
<dbReference type="Pfam" id="PF25390">
    <property type="entry name" value="WD40_RLD"/>
    <property type="match status" value="1"/>
</dbReference>
<evidence type="ECO:0000313" key="5">
    <source>
        <dbReference type="Proteomes" id="UP000230750"/>
    </source>
</evidence>
<evidence type="ECO:0000259" key="3">
    <source>
        <dbReference type="Pfam" id="PF25390"/>
    </source>
</evidence>
<name>A0A2G8KPK2_STIJA</name>
<dbReference type="PANTHER" id="PTHR22870">
    <property type="entry name" value="REGULATOR OF CHROMOSOME CONDENSATION"/>
    <property type="match status" value="1"/>
</dbReference>
<keyword evidence="1" id="KW-0677">Repeat</keyword>
<dbReference type="STRING" id="307972.A0A2G8KPK2"/>
<dbReference type="PANTHER" id="PTHR22870:SF445">
    <property type="match status" value="1"/>
</dbReference>
<keyword evidence="5" id="KW-1185">Reference proteome</keyword>
<dbReference type="PRINTS" id="PR00633">
    <property type="entry name" value="RCCNDNSATION"/>
</dbReference>
<sequence length="733" mass="80960">MACGVYIRLGHGSIIPVEGYSPPLRVETLHMHQQQVLSISCGNKHTLALTSTGRVYAWGSSKFGQIGVGDRKTRTHPSLVDELQGSGCVEIVCGQYHSLARTQDNQVWSWGWGVHGQLGHGSVEDQLIPQVVGSLVGKGIVQIGAGACHSGVLSADGKVWMFGSGTFGQLGLEVVRKTSHPLHLAVFNDQPVRMLACGYYHNLALTAPEPHQLYIWGKSPVEIKTQIQVTRKLKKAGRMPSQSAVLSERGHMTPTLVSTKHLSSPVKKMVCSYTHNILLTESGKIFTWGRNDMDQLGNPSTHKKYEDTPCMIQPSQNFADIAAGLEFSAAVNHYGVVYSWGSAESDQLGHGMQNRALLASTVVSIPSPRRIPNVPLITIPVQLLKSPFFSIDKYSIDQSSAPRGVIENLSQDISNLAIPVDNKPPYSEVSLYFVLEHLRGYYQLPVVLKECQDRQLWSLASKIYFMMEDFENGLSFALKALKDENPCLTLKDATAFLTSYFEDLSKTISLDRLYNHQRILQKILIKIFIFWEEKSFQPLDLEPTLSEHLGLLAYPLSILLFSSKASKTAIPSEKVLLLEKFQSSFSTKFCLDVTSAASTFIQTGKFTVLGDLKMSLNDLSPEKEATADSVPLSSKDQLLPNLMRGNSHFGEEGLMIAPNSTTAEMVVFTCEHSYGRSEFNKEVEAIERKLLSYSDTLTVTCAITKGIYEDESQLMPSACPQCTLASLLPLVQY</sequence>
<feature type="repeat" description="RCC1" evidence="2">
    <location>
        <begin position="283"/>
        <end position="334"/>
    </location>
</feature>
<feature type="repeat" description="RCC1" evidence="2">
    <location>
        <begin position="105"/>
        <end position="156"/>
    </location>
</feature>